<gene>
    <name evidence="1" type="ORF">FJV41_34840</name>
</gene>
<dbReference type="AlphaFoldDB" id="A0A540WQL9"/>
<comment type="caution">
    <text evidence="1">The sequence shown here is derived from an EMBL/GenBank/DDBJ whole genome shotgun (WGS) entry which is preliminary data.</text>
</comment>
<keyword evidence="2" id="KW-1185">Reference proteome</keyword>
<evidence type="ECO:0000313" key="2">
    <source>
        <dbReference type="Proteomes" id="UP000315369"/>
    </source>
</evidence>
<dbReference type="RefSeq" id="WP_141646914.1">
    <property type="nucleotide sequence ID" value="NZ_VIFM01000196.1"/>
</dbReference>
<dbReference type="Proteomes" id="UP000315369">
    <property type="component" value="Unassembled WGS sequence"/>
</dbReference>
<dbReference type="EMBL" id="VIFM01000196">
    <property type="protein sequence ID" value="TQF11318.1"/>
    <property type="molecule type" value="Genomic_DNA"/>
</dbReference>
<evidence type="ECO:0000313" key="1">
    <source>
        <dbReference type="EMBL" id="TQF11318.1"/>
    </source>
</evidence>
<organism evidence="1 2">
    <name type="scientific">Myxococcus llanfairpwllgwyngyllgogerychwyrndrobwllllantysiliogogogochensis</name>
    <dbReference type="NCBI Taxonomy" id="2590453"/>
    <lineage>
        <taxon>Bacteria</taxon>
        <taxon>Pseudomonadati</taxon>
        <taxon>Myxococcota</taxon>
        <taxon>Myxococcia</taxon>
        <taxon>Myxococcales</taxon>
        <taxon>Cystobacterineae</taxon>
        <taxon>Myxococcaceae</taxon>
        <taxon>Myxococcus</taxon>
    </lineage>
</organism>
<sequence length="192" mass="20378">MSDAVSREKKSPTAVTYLRVPLLLETAMLTMGSGMGNPGCGSGDDKDDDDIGPERCESGCAISGAYVFRFQDATPLSADCGLLGVSLPEGERVVVVQKGSEVDITATLGELQLTGSHYGSTTKHIVLRAIVQLQRREGPPTELLYLIEGQFAEGPESVDAPASFSGTFNANHVNTVAGDPECRVVRRFTATR</sequence>
<name>A0A540WQL9_9BACT</name>
<protein>
    <submittedName>
        <fullName evidence="1">Uncharacterized protein</fullName>
    </submittedName>
</protein>
<reference evidence="1 2" key="1">
    <citation type="submission" date="2019-06" db="EMBL/GenBank/DDBJ databases">
        <authorList>
            <person name="Livingstone P."/>
            <person name="Whitworth D."/>
        </authorList>
    </citation>
    <scope>NUCLEOTIDE SEQUENCE [LARGE SCALE GENOMIC DNA]</scope>
    <source>
        <strain evidence="1 2">AM401</strain>
    </source>
</reference>
<dbReference type="OrthoDB" id="5521261at2"/>
<accession>A0A540WQL9</accession>
<proteinExistence type="predicted"/>